<feature type="signal peptide" evidence="1">
    <location>
        <begin position="1"/>
        <end position="18"/>
    </location>
</feature>
<evidence type="ECO:0000313" key="4">
    <source>
        <dbReference type="Proteomes" id="UP000517916"/>
    </source>
</evidence>
<proteinExistence type="predicted"/>
<comment type="caution">
    <text evidence="3">The sequence shown here is derived from an EMBL/GenBank/DDBJ whole genome shotgun (WGS) entry which is preliminary data.</text>
</comment>
<dbReference type="PROSITE" id="PS51257">
    <property type="entry name" value="PROKAR_LIPOPROTEIN"/>
    <property type="match status" value="1"/>
</dbReference>
<sequence>MTRWGLAAVVLGAGVLLAGCGGAAQQTGQVPVQTGTATTVVSTGSAPGDQAGYLSALRAINPGLVSNESRAIDRGKNTCQEIKAGKDAATVASNASQRFSGGSVTLTAEQAAKVVDAVRQHLCG</sequence>
<dbReference type="RefSeq" id="WP_182836517.1">
    <property type="nucleotide sequence ID" value="NZ_BAAABQ010000065.1"/>
</dbReference>
<dbReference type="Pfam" id="PF05305">
    <property type="entry name" value="DUF732"/>
    <property type="match status" value="1"/>
</dbReference>
<protein>
    <recommendedName>
        <fullName evidence="2">DUF732 domain-containing protein</fullName>
    </recommendedName>
</protein>
<dbReference type="EMBL" id="JACJID010000001">
    <property type="protein sequence ID" value="MBA8924003.1"/>
    <property type="molecule type" value="Genomic_DNA"/>
</dbReference>
<evidence type="ECO:0000313" key="3">
    <source>
        <dbReference type="EMBL" id="MBA8924003.1"/>
    </source>
</evidence>
<evidence type="ECO:0000259" key="2">
    <source>
        <dbReference type="Pfam" id="PF05305"/>
    </source>
</evidence>
<dbReference type="InterPro" id="IPR007969">
    <property type="entry name" value="DUF732"/>
</dbReference>
<evidence type="ECO:0000256" key="1">
    <source>
        <dbReference type="SAM" id="SignalP"/>
    </source>
</evidence>
<gene>
    <name evidence="3" type="ORF">BC739_001200</name>
</gene>
<keyword evidence="4" id="KW-1185">Reference proteome</keyword>
<name>A0ABR6BAV3_9PSEU</name>
<feature type="domain" description="DUF732" evidence="2">
    <location>
        <begin position="49"/>
        <end position="123"/>
    </location>
</feature>
<reference evidence="3 4" key="1">
    <citation type="submission" date="2020-08" db="EMBL/GenBank/DDBJ databases">
        <title>Genomic Encyclopedia of Archaeal and Bacterial Type Strains, Phase II (KMG-II): from individual species to whole genera.</title>
        <authorList>
            <person name="Goeker M."/>
        </authorList>
    </citation>
    <scope>NUCLEOTIDE SEQUENCE [LARGE SCALE GENOMIC DNA]</scope>
    <source>
        <strain evidence="3 4">DSM 43850</strain>
    </source>
</reference>
<feature type="chain" id="PRO_5045045905" description="DUF732 domain-containing protein" evidence="1">
    <location>
        <begin position="19"/>
        <end position="124"/>
    </location>
</feature>
<dbReference type="Proteomes" id="UP000517916">
    <property type="component" value="Unassembled WGS sequence"/>
</dbReference>
<keyword evidence="1" id="KW-0732">Signal</keyword>
<organism evidence="3 4">
    <name type="scientific">Kutzneria viridogrisea</name>
    <dbReference type="NCBI Taxonomy" id="47990"/>
    <lineage>
        <taxon>Bacteria</taxon>
        <taxon>Bacillati</taxon>
        <taxon>Actinomycetota</taxon>
        <taxon>Actinomycetes</taxon>
        <taxon>Pseudonocardiales</taxon>
        <taxon>Pseudonocardiaceae</taxon>
        <taxon>Kutzneria</taxon>
    </lineage>
</organism>
<accession>A0ABR6BAV3</accession>